<evidence type="ECO:0000313" key="2">
    <source>
        <dbReference type="Proteomes" id="UP000544222"/>
    </source>
</evidence>
<dbReference type="AlphaFoldDB" id="A0A7W5DNV8"/>
<reference evidence="1 2" key="1">
    <citation type="submission" date="2020-08" db="EMBL/GenBank/DDBJ databases">
        <title>Genomic Encyclopedia of Type Strains, Phase IV (KMG-IV): sequencing the most valuable type-strain genomes for metagenomic binning, comparative biology and taxonomic classification.</title>
        <authorList>
            <person name="Goeker M."/>
        </authorList>
    </citation>
    <scope>NUCLEOTIDE SEQUENCE [LARGE SCALE GENOMIC DNA]</scope>
    <source>
        <strain evidence="1 2">DSM 27471</strain>
    </source>
</reference>
<evidence type="ECO:0000313" key="1">
    <source>
        <dbReference type="EMBL" id="MBB3186311.1"/>
    </source>
</evidence>
<sequence>MAGVILIHLPGWPEVPVYEHWQLFRLISICKAYHFQSLRSAFVFSNLPGFGILINSGNGNSDTFMELTAADTAPE</sequence>
<keyword evidence="2" id="KW-1185">Reference proteome</keyword>
<gene>
    <name evidence="1" type="ORF">FHX64_000474</name>
</gene>
<dbReference type="Proteomes" id="UP000544222">
    <property type="component" value="Unassembled WGS sequence"/>
</dbReference>
<proteinExistence type="predicted"/>
<name>A0A7W5DNV8_9PORP</name>
<dbReference type="EMBL" id="JACHYB010000001">
    <property type="protein sequence ID" value="MBB3186311.1"/>
    <property type="molecule type" value="Genomic_DNA"/>
</dbReference>
<protein>
    <submittedName>
        <fullName evidence="1">Uncharacterized protein</fullName>
    </submittedName>
</protein>
<comment type="caution">
    <text evidence="1">The sequence shown here is derived from an EMBL/GenBank/DDBJ whole genome shotgun (WGS) entry which is preliminary data.</text>
</comment>
<accession>A0A7W5DNV8</accession>
<organism evidence="1 2">
    <name type="scientific">Microbacter margulisiae</name>
    <dbReference type="NCBI Taxonomy" id="1350067"/>
    <lineage>
        <taxon>Bacteria</taxon>
        <taxon>Pseudomonadati</taxon>
        <taxon>Bacteroidota</taxon>
        <taxon>Bacteroidia</taxon>
        <taxon>Bacteroidales</taxon>
        <taxon>Porphyromonadaceae</taxon>
        <taxon>Microbacter</taxon>
    </lineage>
</organism>